<keyword evidence="4" id="KW-0413">Isomerase</keyword>
<dbReference type="InterPro" id="IPR039894">
    <property type="entry name" value="Pus10-like"/>
</dbReference>
<protein>
    <recommendedName>
        <fullName evidence="2">tRNA pseudouridine(55) synthase</fullName>
        <ecNumber evidence="2">5.4.99.25</ecNumber>
    </recommendedName>
    <alternativeName>
        <fullName evidence="7">tRNA pseudouridine 55 synthase</fullName>
    </alternativeName>
    <alternativeName>
        <fullName evidence="5">tRNA pseudouridylate synthase</fullName>
    </alternativeName>
    <alternativeName>
        <fullName evidence="6">tRNA-uridine isomerase</fullName>
    </alternativeName>
</protein>
<dbReference type="AlphaFoldDB" id="A0AAQ3U7H3"/>
<dbReference type="InterPro" id="IPR048741">
    <property type="entry name" value="Pus10-like_C"/>
</dbReference>
<reference evidence="11 12" key="1">
    <citation type="submission" date="2024-02" db="EMBL/GenBank/DDBJ databases">
        <title>High-quality chromosome-scale genome assembly of Pensacola bahiagrass (Paspalum notatum Flugge var. saurae).</title>
        <authorList>
            <person name="Vega J.M."/>
            <person name="Podio M."/>
            <person name="Orjuela J."/>
            <person name="Siena L.A."/>
            <person name="Pessino S.C."/>
            <person name="Combes M.C."/>
            <person name="Mariac C."/>
            <person name="Albertini E."/>
            <person name="Pupilli F."/>
            <person name="Ortiz J.P.A."/>
            <person name="Leblanc O."/>
        </authorList>
    </citation>
    <scope>NUCLEOTIDE SEQUENCE [LARGE SCALE GENOMIC DNA]</scope>
    <source>
        <strain evidence="11">R1</strain>
        <tissue evidence="11">Leaf</tissue>
    </source>
</reference>
<dbReference type="FunFam" id="3.30.70.3190:FF:000001">
    <property type="entry name" value="tRNA pseudouridine synthase Pus10"/>
    <property type="match status" value="1"/>
</dbReference>
<evidence type="ECO:0000313" key="11">
    <source>
        <dbReference type="EMBL" id="WVZ86733.1"/>
    </source>
</evidence>
<evidence type="ECO:0000259" key="9">
    <source>
        <dbReference type="Pfam" id="PF21237"/>
    </source>
</evidence>
<dbReference type="InterPro" id="IPR048742">
    <property type="entry name" value="Pus10_N_euk"/>
</dbReference>
<evidence type="ECO:0000313" key="12">
    <source>
        <dbReference type="Proteomes" id="UP001341281"/>
    </source>
</evidence>
<dbReference type="GO" id="GO:0031119">
    <property type="term" value="P:tRNA pseudouridine synthesis"/>
    <property type="evidence" value="ECO:0007669"/>
    <property type="project" value="TreeGrafter"/>
</dbReference>
<comment type="similarity">
    <text evidence="1">Belongs to the pseudouridine synthase Pus10 family.</text>
</comment>
<dbReference type="GO" id="GO:0003723">
    <property type="term" value="F:RNA binding"/>
    <property type="evidence" value="ECO:0007669"/>
    <property type="project" value="InterPro"/>
</dbReference>
<dbReference type="FunFam" id="3.30.70.2510:FF:000001">
    <property type="entry name" value="tRNA pseudouridine synthase Pus10"/>
    <property type="match status" value="1"/>
</dbReference>
<dbReference type="GO" id="GO:0160148">
    <property type="term" value="F:tRNA pseudouridine(55) synthase activity"/>
    <property type="evidence" value="ECO:0007669"/>
    <property type="project" value="UniProtKB-EC"/>
</dbReference>
<feature type="domain" description="Pus10 N-terminal eukaryotes" evidence="9">
    <location>
        <begin position="145"/>
        <end position="324"/>
    </location>
</feature>
<dbReference type="PANTHER" id="PTHR21568">
    <property type="entry name" value="TRNA PSEUDOURIDINE SYNTHASE PUS10"/>
    <property type="match status" value="1"/>
</dbReference>
<evidence type="ECO:0000256" key="3">
    <source>
        <dbReference type="ARBA" id="ARBA00022694"/>
    </source>
</evidence>
<name>A0AAQ3U7H3_PASNO</name>
<evidence type="ECO:0000256" key="8">
    <source>
        <dbReference type="SAM" id="MobiDB-lite"/>
    </source>
</evidence>
<evidence type="ECO:0000256" key="4">
    <source>
        <dbReference type="ARBA" id="ARBA00023235"/>
    </source>
</evidence>
<gene>
    <name evidence="11" type="ORF">U9M48_033471</name>
</gene>
<accession>A0AAQ3U7H3</accession>
<dbReference type="EMBL" id="CP144751">
    <property type="protein sequence ID" value="WVZ86733.1"/>
    <property type="molecule type" value="Genomic_DNA"/>
</dbReference>
<organism evidence="11 12">
    <name type="scientific">Paspalum notatum var. saurae</name>
    <dbReference type="NCBI Taxonomy" id="547442"/>
    <lineage>
        <taxon>Eukaryota</taxon>
        <taxon>Viridiplantae</taxon>
        <taxon>Streptophyta</taxon>
        <taxon>Embryophyta</taxon>
        <taxon>Tracheophyta</taxon>
        <taxon>Spermatophyta</taxon>
        <taxon>Magnoliopsida</taxon>
        <taxon>Liliopsida</taxon>
        <taxon>Poales</taxon>
        <taxon>Poaceae</taxon>
        <taxon>PACMAD clade</taxon>
        <taxon>Panicoideae</taxon>
        <taxon>Andropogonodae</taxon>
        <taxon>Paspaleae</taxon>
        <taxon>Paspalinae</taxon>
        <taxon>Paspalum</taxon>
    </lineage>
</organism>
<evidence type="ECO:0000256" key="1">
    <source>
        <dbReference type="ARBA" id="ARBA00009652"/>
    </source>
</evidence>
<evidence type="ECO:0000256" key="6">
    <source>
        <dbReference type="ARBA" id="ARBA00079393"/>
    </source>
</evidence>
<dbReference type="Pfam" id="PF21238">
    <property type="entry name" value="Pus10_C"/>
    <property type="match status" value="1"/>
</dbReference>
<evidence type="ECO:0000256" key="5">
    <source>
        <dbReference type="ARBA" id="ARBA00075270"/>
    </source>
</evidence>
<sequence>MGATNASAETEARSILERAAESSFPPLHAVHSLLSVGVQLLLPAHFPTVPPIHLEKDDEHCVVLQVCVRCIMRLFGANSSSCSCSSLTASVLHSFLEEHDDSIKGGSCQCLSMNDAYCSVCLGVLLPAFHQGEGFENPIGASHIDNISSMISQAVQREGYQIDEFSLEISLPPVIVANERAVRLYMKQKYVNENWFKDKIFPQQTMSVKETLRILIAPSLEKQMNAKHGNGNSSFRIRLTYTHDDASQKLHSLLPNDNGRKRKTDSRNGSDTSNEAHKRNSADGNNKQTSESDSFIYKTLEGIQDQEFCNLIQLPPEKVSKPCHLVVSCARSPIYIGGRYLKLSRNVSQSCWIIDDERMGEASVEEIIGENVRAICRCDSLKFHAAGREDIDVRMLGSGRPFLVEVLNVRSMPSEIEVQQIEERINNSEKKYVRVRNLNMVGNEIWTMMREGEAEKQIALLNTKASITLYLQKQYAALIWTSRELMDNDLHSISVTKDMEIEQKTPIRVLHRRSPLERKRIIHWMEIEKVAGSSNYYLLHLCTQAGTYIKEFVHGDLGRTHPSIGAILGCRAEILRLDVTDVKMDFLQ</sequence>
<keyword evidence="3" id="KW-0819">tRNA processing</keyword>
<dbReference type="SUPFAM" id="SSF55120">
    <property type="entry name" value="Pseudouridine synthase"/>
    <property type="match status" value="1"/>
</dbReference>
<dbReference type="EC" id="5.4.99.25" evidence="2"/>
<evidence type="ECO:0000256" key="7">
    <source>
        <dbReference type="ARBA" id="ARBA00083669"/>
    </source>
</evidence>
<proteinExistence type="inferred from homology"/>
<evidence type="ECO:0000256" key="2">
    <source>
        <dbReference type="ARBA" id="ARBA00012787"/>
    </source>
</evidence>
<feature type="domain" description="Pus10-like C-terminal" evidence="10">
    <location>
        <begin position="335"/>
        <end position="582"/>
    </location>
</feature>
<dbReference type="InterPro" id="IPR020103">
    <property type="entry name" value="PsdUridine_synth_cat_dom_sf"/>
</dbReference>
<keyword evidence="12" id="KW-1185">Reference proteome</keyword>
<dbReference type="Pfam" id="PF21237">
    <property type="entry name" value="Pus10_N_euk"/>
    <property type="match status" value="1"/>
</dbReference>
<dbReference type="Gene3D" id="3.30.70.3190">
    <property type="match status" value="1"/>
</dbReference>
<dbReference type="Proteomes" id="UP001341281">
    <property type="component" value="Chromosome 07"/>
</dbReference>
<dbReference type="Gene3D" id="3.30.70.2510">
    <property type="match status" value="1"/>
</dbReference>
<feature type="compositionally biased region" description="Polar residues" evidence="8">
    <location>
        <begin position="282"/>
        <end position="291"/>
    </location>
</feature>
<evidence type="ECO:0000259" key="10">
    <source>
        <dbReference type="Pfam" id="PF21238"/>
    </source>
</evidence>
<dbReference type="PANTHER" id="PTHR21568:SF0">
    <property type="entry name" value="TRNA PSEUDOURIDINE SYNTHASE PUS10"/>
    <property type="match status" value="1"/>
</dbReference>
<feature type="region of interest" description="Disordered" evidence="8">
    <location>
        <begin position="250"/>
        <end position="291"/>
    </location>
</feature>